<feature type="region of interest" description="Disordered" evidence="1">
    <location>
        <begin position="145"/>
        <end position="168"/>
    </location>
</feature>
<accession>A0ABR0RQW5</accession>
<dbReference type="EMBL" id="JAVHJV010000004">
    <property type="protein sequence ID" value="KAK5942943.1"/>
    <property type="molecule type" value="Genomic_DNA"/>
</dbReference>
<comment type="caution">
    <text evidence="2">The sequence shown here is derived from an EMBL/GenBank/DDBJ whole genome shotgun (WGS) entry which is preliminary data.</text>
</comment>
<dbReference type="Proteomes" id="UP001334248">
    <property type="component" value="Unassembled WGS sequence"/>
</dbReference>
<protein>
    <submittedName>
        <fullName evidence="2">Uncharacterized protein</fullName>
    </submittedName>
</protein>
<organism evidence="2 3">
    <name type="scientific">Knufia obscura</name>
    <dbReference type="NCBI Taxonomy" id="1635080"/>
    <lineage>
        <taxon>Eukaryota</taxon>
        <taxon>Fungi</taxon>
        <taxon>Dikarya</taxon>
        <taxon>Ascomycota</taxon>
        <taxon>Pezizomycotina</taxon>
        <taxon>Eurotiomycetes</taxon>
        <taxon>Chaetothyriomycetidae</taxon>
        <taxon>Chaetothyriales</taxon>
        <taxon>Trichomeriaceae</taxon>
        <taxon>Knufia</taxon>
    </lineage>
</organism>
<name>A0ABR0RQW5_9EURO</name>
<gene>
    <name evidence="2" type="ORF">PMZ80_003948</name>
</gene>
<dbReference type="GeneID" id="89997397"/>
<evidence type="ECO:0000313" key="3">
    <source>
        <dbReference type="Proteomes" id="UP001334248"/>
    </source>
</evidence>
<sequence>MQCSQDKPVIAVLTRWWLLAEFVNDTPRTLPQIYVYENLPRQLVAIMTAFNRDFSFSFLLYTQTQVKPTIRTKQGSINLIKLNDKIIPIYQPHLLPQTMGPVRPKPKPKPPTKPYKACSGASIIHYIACTNKAMVTCEVPITEFPKPVKPKPKPPPHPPLKPRQHGLTMAINKATITCEIPITEVPKPIKPKPKPPPHPPLRP</sequence>
<evidence type="ECO:0000313" key="2">
    <source>
        <dbReference type="EMBL" id="KAK5942943.1"/>
    </source>
</evidence>
<reference evidence="2 3" key="1">
    <citation type="journal article" date="2023" name="Res Sq">
        <title>Genomic and morphological characterization of Knufia obscura isolated from the Mars 2020 spacecraft assembly facility.</title>
        <authorList>
            <person name="Chander A.M."/>
            <person name="Teixeira M.M."/>
            <person name="Singh N.K."/>
            <person name="Williams M.P."/>
            <person name="Parker C.W."/>
            <person name="Leo P."/>
            <person name="Stajich J.E."/>
            <person name="Torok T."/>
            <person name="Tighe S."/>
            <person name="Mason C.E."/>
            <person name="Venkateswaran K."/>
        </authorList>
    </citation>
    <scope>NUCLEOTIDE SEQUENCE [LARGE SCALE GENOMIC DNA]</scope>
    <source>
        <strain evidence="2 3">CCFEE 5817</strain>
    </source>
</reference>
<evidence type="ECO:0000256" key="1">
    <source>
        <dbReference type="SAM" id="MobiDB-lite"/>
    </source>
</evidence>
<feature type="compositionally biased region" description="Basic residues" evidence="1">
    <location>
        <begin position="148"/>
        <end position="164"/>
    </location>
</feature>
<feature type="region of interest" description="Disordered" evidence="1">
    <location>
        <begin position="182"/>
        <end position="203"/>
    </location>
</feature>
<proteinExistence type="predicted"/>
<keyword evidence="3" id="KW-1185">Reference proteome</keyword>
<dbReference type="RefSeq" id="XP_064731033.1">
    <property type="nucleotide sequence ID" value="XM_064872375.1"/>
</dbReference>